<reference evidence="1" key="1">
    <citation type="journal article" date="2019" name="Sci. Rep.">
        <title>Draft genome of Tanacetum cinerariifolium, the natural source of mosquito coil.</title>
        <authorList>
            <person name="Yamashiro T."/>
            <person name="Shiraishi A."/>
            <person name="Satake H."/>
            <person name="Nakayama K."/>
        </authorList>
    </citation>
    <scope>NUCLEOTIDE SEQUENCE</scope>
</reference>
<accession>A0A699JU43</accession>
<dbReference type="PANTHER" id="PTHR31973">
    <property type="entry name" value="POLYPROTEIN, PUTATIVE-RELATED"/>
    <property type="match status" value="1"/>
</dbReference>
<name>A0A699JU43_TANCI</name>
<proteinExistence type="predicted"/>
<evidence type="ECO:0000313" key="1">
    <source>
        <dbReference type="EMBL" id="GFA53641.1"/>
    </source>
</evidence>
<gene>
    <name evidence="1" type="ORF">Tci_625613</name>
</gene>
<protein>
    <submittedName>
        <fullName evidence="1">Uncharacterized protein</fullName>
    </submittedName>
</protein>
<dbReference type="PANTHER" id="PTHR31973:SF189">
    <property type="entry name" value="TRANSPOSASE, MUDR, PLANT, MULE TRANSPOSASE DOMAIN PROTEIN-RELATED"/>
    <property type="match status" value="1"/>
</dbReference>
<comment type="caution">
    <text evidence="1">The sequence shown here is derived from an EMBL/GenBank/DDBJ whole genome shotgun (WGS) entry which is preliminary data.</text>
</comment>
<dbReference type="AlphaFoldDB" id="A0A699JU43"/>
<dbReference type="EMBL" id="BKCJ010441310">
    <property type="protein sequence ID" value="GFA53641.1"/>
    <property type="molecule type" value="Genomic_DNA"/>
</dbReference>
<organism evidence="1">
    <name type="scientific">Tanacetum cinerariifolium</name>
    <name type="common">Dalmatian daisy</name>
    <name type="synonym">Chrysanthemum cinerariifolium</name>
    <dbReference type="NCBI Taxonomy" id="118510"/>
    <lineage>
        <taxon>Eukaryota</taxon>
        <taxon>Viridiplantae</taxon>
        <taxon>Streptophyta</taxon>
        <taxon>Embryophyta</taxon>
        <taxon>Tracheophyta</taxon>
        <taxon>Spermatophyta</taxon>
        <taxon>Magnoliopsida</taxon>
        <taxon>eudicotyledons</taxon>
        <taxon>Gunneridae</taxon>
        <taxon>Pentapetalae</taxon>
        <taxon>asterids</taxon>
        <taxon>campanulids</taxon>
        <taxon>Asterales</taxon>
        <taxon>Asteraceae</taxon>
        <taxon>Asteroideae</taxon>
        <taxon>Anthemideae</taxon>
        <taxon>Anthemidinae</taxon>
        <taxon>Tanacetum</taxon>
    </lineage>
</organism>
<sequence>MDQIKQINEDAYDYLIQRNPNSWSRAFFEMDMRCAAFENRISKSFNRAILGPRHKPIITMLEEIRLYIMQSLVAMNKLAFNLEEKITPSVRKRLEILKEKQREWIFFPSGFQELKVKKDDQSYGVSLQHKKRTHDVPPLPPFVRMLSSRP</sequence>